<name>A0A4Z0RZW5_WEICO</name>
<gene>
    <name evidence="2" type="ORF">C6P11_10835</name>
</gene>
<proteinExistence type="predicted"/>
<evidence type="ECO:0000259" key="1">
    <source>
        <dbReference type="Pfam" id="PF12965"/>
    </source>
</evidence>
<sequence length="183" mass="20407">MFRGESSVCKAVIWTRMPKHGICGLHLRTRTVGQTLSNKQVYLCQLLLNKLSLLKINLCSLQVYGLQKADITTKYFETIFANGGAGRDYVSKAGFTVMSVAGVSSYRRFLDAFKQMNVTQVVVAFDADYVENQAVARSMSRLIDMLKEAGYPVYRAVWSENGGKTKGINDLLANSFLPEIRMA</sequence>
<dbReference type="AlphaFoldDB" id="A0A4Z0RZW5"/>
<dbReference type="OrthoDB" id="2665710at2"/>
<accession>A0A4Z0RZW5</accession>
<organism evidence="2 3">
    <name type="scientific">Weissella confusa</name>
    <name type="common">Lactobacillus confusus</name>
    <dbReference type="NCBI Taxonomy" id="1583"/>
    <lineage>
        <taxon>Bacteria</taxon>
        <taxon>Bacillati</taxon>
        <taxon>Bacillota</taxon>
        <taxon>Bacilli</taxon>
        <taxon>Lactobacillales</taxon>
        <taxon>Lactobacillaceae</taxon>
        <taxon>Weissella</taxon>
    </lineage>
</organism>
<evidence type="ECO:0000313" key="3">
    <source>
        <dbReference type="Proteomes" id="UP000297646"/>
    </source>
</evidence>
<dbReference type="EMBL" id="PVSN01000084">
    <property type="protein sequence ID" value="TGE70184.1"/>
    <property type="molecule type" value="Genomic_DNA"/>
</dbReference>
<evidence type="ECO:0000313" key="2">
    <source>
        <dbReference type="EMBL" id="TGE70184.1"/>
    </source>
</evidence>
<reference evidence="2 3" key="1">
    <citation type="submission" date="2018-03" db="EMBL/GenBank/DDBJ databases">
        <title>Genome sequencing of Weissella confusa isolates.</title>
        <authorList>
            <person name="Kajala I."/>
            <person name="Baruah R."/>
            <person name="Bergsveinson J."/>
            <person name="Juvonen R."/>
            <person name="Ziola B."/>
        </authorList>
    </citation>
    <scope>NUCLEOTIDE SEQUENCE [LARGE SCALE GENOMIC DNA]</scope>
    <source>
        <strain evidence="2 3">VTT E-062653</strain>
    </source>
</reference>
<feature type="domain" description="DUF3854" evidence="1">
    <location>
        <begin position="118"/>
        <end position="174"/>
    </location>
</feature>
<dbReference type="Pfam" id="PF12965">
    <property type="entry name" value="DUF3854"/>
    <property type="match status" value="1"/>
</dbReference>
<comment type="caution">
    <text evidence="2">The sequence shown here is derived from an EMBL/GenBank/DDBJ whole genome shotgun (WGS) entry which is preliminary data.</text>
</comment>
<dbReference type="InterPro" id="IPR024385">
    <property type="entry name" value="DUF3854"/>
</dbReference>
<dbReference type="Proteomes" id="UP000297646">
    <property type="component" value="Unassembled WGS sequence"/>
</dbReference>
<protein>
    <recommendedName>
        <fullName evidence="1">DUF3854 domain-containing protein</fullName>
    </recommendedName>
</protein>